<dbReference type="SUPFAM" id="SSF53335">
    <property type="entry name" value="S-adenosyl-L-methionine-dependent methyltransferases"/>
    <property type="match status" value="1"/>
</dbReference>
<evidence type="ECO:0000256" key="5">
    <source>
        <dbReference type="ARBA" id="ARBA00039116"/>
    </source>
</evidence>
<evidence type="ECO:0000256" key="4">
    <source>
        <dbReference type="ARBA" id="ARBA00037645"/>
    </source>
</evidence>
<sequence length="436" mass="48789">MLRQKVAGVTKQGQGTQPTVKDWNELLRDKCHADSIWTIMAAQNAAEGAFCSTEEKVIASMFSGIWKSRCLSVLVSLGIPELLCESSESVSIQEIAKRTGCRTGEQIYKIMRTMAQWGIGEEISGERSFKANKAMELLRRDKGPSLGHMAAYYGSDEVWSSMLVFPDAVKNGVTAFELAHGMNIYDYMYKVDTLEYVPGKATTNNLVRDLGSQQRRCEFAHNYDRAMNMLSQLELLSSQPSVFTVYPWGKCKRIMDIGGGEGQFLSRILKLPGCEHVNGVLFDFPDVIERAKKFLAKEGIPDNRITFTMGNILKDVPQSTEVDTIIVKNLFVIFSDDEMIKVLENCHEVLIKGGKFIIVNSCNPEAGDTDHNVNSSGMHPGFRGIHIMTLCKTGRFRTKSEWLLLINRLCCKVAFKLNQVFDTGDGPTLFELLKCD</sequence>
<comment type="caution">
    <text evidence="10">The sequence shown here is derived from an EMBL/GenBank/DDBJ whole genome shotgun (WGS) entry which is preliminary data.</text>
</comment>
<dbReference type="EMBL" id="CALNXI010000119">
    <property type="protein sequence ID" value="CAH3019576.1"/>
    <property type="molecule type" value="Genomic_DNA"/>
</dbReference>
<evidence type="ECO:0000256" key="2">
    <source>
        <dbReference type="ARBA" id="ARBA00022679"/>
    </source>
</evidence>
<feature type="domain" description="O-methyltransferase C-terminal" evidence="8">
    <location>
        <begin position="218"/>
        <end position="406"/>
    </location>
</feature>
<dbReference type="PROSITE" id="PS51683">
    <property type="entry name" value="SAM_OMT_II"/>
    <property type="match status" value="1"/>
</dbReference>
<evidence type="ECO:0000256" key="7">
    <source>
        <dbReference type="ARBA" id="ARBA00043054"/>
    </source>
</evidence>
<protein>
    <recommendedName>
        <fullName evidence="6">Acetylserotonin O-methyltransferase</fullName>
        <ecNumber evidence="5">2.1.1.4</ecNumber>
    </recommendedName>
    <alternativeName>
        <fullName evidence="7">Hydroxyindole O-methyltransferase</fullName>
    </alternativeName>
</protein>
<dbReference type="InterPro" id="IPR016461">
    <property type="entry name" value="COMT-like"/>
</dbReference>
<dbReference type="Pfam" id="PF00891">
    <property type="entry name" value="Methyltransf_2"/>
    <property type="match status" value="1"/>
</dbReference>
<evidence type="ECO:0000256" key="3">
    <source>
        <dbReference type="ARBA" id="ARBA00022691"/>
    </source>
</evidence>
<organism evidence="10 11">
    <name type="scientific">Porites evermanni</name>
    <dbReference type="NCBI Taxonomy" id="104178"/>
    <lineage>
        <taxon>Eukaryota</taxon>
        <taxon>Metazoa</taxon>
        <taxon>Cnidaria</taxon>
        <taxon>Anthozoa</taxon>
        <taxon>Hexacorallia</taxon>
        <taxon>Scleractinia</taxon>
        <taxon>Fungiina</taxon>
        <taxon>Poritidae</taxon>
        <taxon>Porites</taxon>
    </lineage>
</organism>
<gene>
    <name evidence="10" type="ORF">PEVE_00003159</name>
</gene>
<feature type="domain" description="O-methyltransferase dimerisation" evidence="9">
    <location>
        <begin position="61"/>
        <end position="119"/>
    </location>
</feature>
<dbReference type="InterPro" id="IPR012967">
    <property type="entry name" value="COMT_dimerisation"/>
</dbReference>
<evidence type="ECO:0000313" key="11">
    <source>
        <dbReference type="Proteomes" id="UP001159427"/>
    </source>
</evidence>
<dbReference type="Gene3D" id="3.40.50.150">
    <property type="entry name" value="Vaccinia Virus protein VP39"/>
    <property type="match status" value="1"/>
</dbReference>
<evidence type="ECO:0000313" key="10">
    <source>
        <dbReference type="EMBL" id="CAH3019576.1"/>
    </source>
</evidence>
<dbReference type="CDD" id="cd02440">
    <property type="entry name" value="AdoMet_MTases"/>
    <property type="match status" value="1"/>
</dbReference>
<dbReference type="InterPro" id="IPR001077">
    <property type="entry name" value="COMT_C"/>
</dbReference>
<proteinExistence type="predicted"/>
<dbReference type="PANTHER" id="PTHR43712:SF2">
    <property type="entry name" value="O-METHYLTRANSFERASE CICE"/>
    <property type="match status" value="1"/>
</dbReference>
<name>A0ABN8LQL6_9CNID</name>
<dbReference type="InterPro" id="IPR029063">
    <property type="entry name" value="SAM-dependent_MTases_sf"/>
</dbReference>
<keyword evidence="1" id="KW-0489">Methyltransferase</keyword>
<accession>A0ABN8LQL6</accession>
<dbReference type="InterPro" id="IPR036390">
    <property type="entry name" value="WH_DNA-bd_sf"/>
</dbReference>
<dbReference type="SUPFAM" id="SSF46785">
    <property type="entry name" value="Winged helix' DNA-binding domain"/>
    <property type="match status" value="1"/>
</dbReference>
<comment type="function">
    <text evidence="4">Catalyzes the transfer of a methyl group onto N-acetylserotonin, producing melatonin (N-acetyl-5-methoxytryptamine).</text>
</comment>
<evidence type="ECO:0000256" key="6">
    <source>
        <dbReference type="ARBA" id="ARBA00040730"/>
    </source>
</evidence>
<keyword evidence="11" id="KW-1185">Reference proteome</keyword>
<dbReference type="PANTHER" id="PTHR43712">
    <property type="entry name" value="PUTATIVE (AFU_ORTHOLOGUE AFUA_4G14580)-RELATED"/>
    <property type="match status" value="1"/>
</dbReference>
<dbReference type="Gene3D" id="1.10.10.10">
    <property type="entry name" value="Winged helix-like DNA-binding domain superfamily/Winged helix DNA-binding domain"/>
    <property type="match status" value="1"/>
</dbReference>
<dbReference type="InterPro" id="IPR036388">
    <property type="entry name" value="WH-like_DNA-bd_sf"/>
</dbReference>
<evidence type="ECO:0000256" key="1">
    <source>
        <dbReference type="ARBA" id="ARBA00022603"/>
    </source>
</evidence>
<dbReference type="EC" id="2.1.1.4" evidence="5"/>
<evidence type="ECO:0000259" key="9">
    <source>
        <dbReference type="Pfam" id="PF08100"/>
    </source>
</evidence>
<evidence type="ECO:0000259" key="8">
    <source>
        <dbReference type="Pfam" id="PF00891"/>
    </source>
</evidence>
<dbReference type="Pfam" id="PF08100">
    <property type="entry name" value="Dimerisation"/>
    <property type="match status" value="1"/>
</dbReference>
<keyword evidence="3" id="KW-0949">S-adenosyl-L-methionine</keyword>
<dbReference type="Proteomes" id="UP001159427">
    <property type="component" value="Unassembled WGS sequence"/>
</dbReference>
<keyword evidence="2" id="KW-0808">Transferase</keyword>
<reference evidence="10 11" key="1">
    <citation type="submission" date="2022-05" db="EMBL/GenBank/DDBJ databases">
        <authorList>
            <consortium name="Genoscope - CEA"/>
            <person name="William W."/>
        </authorList>
    </citation>
    <scope>NUCLEOTIDE SEQUENCE [LARGE SCALE GENOMIC DNA]</scope>
</reference>